<keyword evidence="2" id="KW-0319">Glycerol metabolism</keyword>
<dbReference type="EMBL" id="BNCQ01000002">
    <property type="protein sequence ID" value="GIL95411.1"/>
    <property type="molecule type" value="Genomic_DNA"/>
</dbReference>
<evidence type="ECO:0000313" key="9">
    <source>
        <dbReference type="Proteomes" id="UP000747110"/>
    </source>
</evidence>
<dbReference type="PROSITE" id="PS51704">
    <property type="entry name" value="GP_PDE"/>
    <property type="match status" value="1"/>
</dbReference>
<dbReference type="Proteomes" id="UP000722791">
    <property type="component" value="Unassembled WGS sequence"/>
</dbReference>
<dbReference type="InterPro" id="IPR017946">
    <property type="entry name" value="PLC-like_Pdiesterase_TIM-brl"/>
</dbReference>
<accession>A0A8J4D4G8</accession>
<protein>
    <recommendedName>
        <fullName evidence="1">glycerophosphodiester phosphodiesterase</fullName>
        <ecNumber evidence="1">3.1.4.46</ecNumber>
    </recommendedName>
</protein>
<comment type="catalytic activity">
    <reaction evidence="3">
        <text>a sn-glycero-3-phosphodiester + H2O = an alcohol + sn-glycerol 3-phosphate + H(+)</text>
        <dbReference type="Rhea" id="RHEA:12969"/>
        <dbReference type="ChEBI" id="CHEBI:15377"/>
        <dbReference type="ChEBI" id="CHEBI:15378"/>
        <dbReference type="ChEBI" id="CHEBI:30879"/>
        <dbReference type="ChEBI" id="CHEBI:57597"/>
        <dbReference type="ChEBI" id="CHEBI:83408"/>
        <dbReference type="EC" id="3.1.4.46"/>
    </reaction>
</comment>
<dbReference type="AlphaFoldDB" id="A0A8J4D4G8"/>
<evidence type="ECO:0000256" key="1">
    <source>
        <dbReference type="ARBA" id="ARBA00012247"/>
    </source>
</evidence>
<name>A0A8J4D4G8_9CHLO</name>
<dbReference type="SUPFAM" id="SSF51695">
    <property type="entry name" value="PLC-like phosphodiesterases"/>
    <property type="match status" value="2"/>
</dbReference>
<feature type="domain" description="GP-PDE" evidence="5">
    <location>
        <begin position="24"/>
        <end position="291"/>
    </location>
</feature>
<gene>
    <name evidence="6" type="ORF">Vretifemale_10839</name>
    <name evidence="7" type="ORF">Vretimale_1442</name>
</gene>
<dbReference type="PANTHER" id="PTHR46211:SF14">
    <property type="entry name" value="GLYCEROPHOSPHODIESTER PHOSPHODIESTERASE"/>
    <property type="match status" value="1"/>
</dbReference>
<dbReference type="InterPro" id="IPR030395">
    <property type="entry name" value="GP_PDE_dom"/>
</dbReference>
<evidence type="ECO:0000256" key="2">
    <source>
        <dbReference type="ARBA" id="ARBA00022798"/>
    </source>
</evidence>
<evidence type="ECO:0000256" key="4">
    <source>
        <dbReference type="SAM" id="MobiDB-lite"/>
    </source>
</evidence>
<organism evidence="7 8">
    <name type="scientific">Volvox reticuliferus</name>
    <dbReference type="NCBI Taxonomy" id="1737510"/>
    <lineage>
        <taxon>Eukaryota</taxon>
        <taxon>Viridiplantae</taxon>
        <taxon>Chlorophyta</taxon>
        <taxon>core chlorophytes</taxon>
        <taxon>Chlorophyceae</taxon>
        <taxon>CS clade</taxon>
        <taxon>Chlamydomonadales</taxon>
        <taxon>Volvocaceae</taxon>
        <taxon>Volvox</taxon>
    </lineage>
</organism>
<dbReference type="Proteomes" id="UP000747110">
    <property type="component" value="Unassembled WGS sequence"/>
</dbReference>
<feature type="region of interest" description="Disordered" evidence="4">
    <location>
        <begin position="166"/>
        <end position="195"/>
    </location>
</feature>
<sequence>MHDILCYEAGDEDSLQNMSEKQGFVLVAHRGNSADAPENTIAAFDSALDYGFQHFETDCQLTADGVVVVLHDEQLGRTTPGVEGAVADARWNDLRELDAGSWFRPDFSDARIPLLTEVLQRYWGRTHIHLELKSRQPELPGTVATLLSETGWVEAALGSSLATLPAAEPLSTPSPASSQQQKPPQQQQQEQQHGLDIDRQTAADGYCVNVARPAAAPPQQLSSQRHRDFNVPGLTITSFHKDQLRRSLQLLPGITHGWLVHELTDERIQEALDMGCRQLCPRANVLTADAVQRAVSVGLSIRAWGIKDMQLLRHSERCGCHGATVNWPRTAREELLLPTQLTPPPAAS</sequence>
<dbReference type="GO" id="GO:0008889">
    <property type="term" value="F:glycerophosphodiester phosphodiesterase activity"/>
    <property type="evidence" value="ECO:0007669"/>
    <property type="project" value="UniProtKB-EC"/>
</dbReference>
<reference evidence="7" key="1">
    <citation type="journal article" date="2021" name="Proc. Natl. Acad. Sci. U.S.A.">
        <title>Three genomes in the algal genus Volvox reveal the fate of a haploid sex-determining region after a transition to homothallism.</title>
        <authorList>
            <person name="Yamamoto K."/>
            <person name="Hamaji T."/>
            <person name="Kawai-Toyooka H."/>
            <person name="Matsuzaki R."/>
            <person name="Takahashi F."/>
            <person name="Nishimura Y."/>
            <person name="Kawachi M."/>
            <person name="Noguchi H."/>
            <person name="Minakuchi Y."/>
            <person name="Umen J.G."/>
            <person name="Toyoda A."/>
            <person name="Nozaki H."/>
        </authorList>
    </citation>
    <scope>NUCLEOTIDE SEQUENCE</scope>
    <source>
        <strain evidence="7">NIES-3785</strain>
        <strain evidence="6">NIES-3786</strain>
    </source>
</reference>
<proteinExistence type="predicted"/>
<keyword evidence="9" id="KW-1185">Reference proteome</keyword>
<evidence type="ECO:0000313" key="7">
    <source>
        <dbReference type="EMBL" id="GIL95411.1"/>
    </source>
</evidence>
<dbReference type="GO" id="GO:0006629">
    <property type="term" value="P:lipid metabolic process"/>
    <property type="evidence" value="ECO:0007669"/>
    <property type="project" value="InterPro"/>
</dbReference>
<comment type="caution">
    <text evidence="7">The sequence shown here is derived from an EMBL/GenBank/DDBJ whole genome shotgun (WGS) entry which is preliminary data.</text>
</comment>
<dbReference type="GO" id="GO:0006071">
    <property type="term" value="P:glycerol metabolic process"/>
    <property type="evidence" value="ECO:0007669"/>
    <property type="project" value="UniProtKB-KW"/>
</dbReference>
<dbReference type="Gene3D" id="3.20.20.190">
    <property type="entry name" value="Phosphatidylinositol (PI) phosphodiesterase"/>
    <property type="match status" value="2"/>
</dbReference>
<evidence type="ECO:0000313" key="6">
    <source>
        <dbReference type="EMBL" id="GIL81860.1"/>
    </source>
</evidence>
<feature type="compositionally biased region" description="Low complexity" evidence="4">
    <location>
        <begin position="171"/>
        <end position="192"/>
    </location>
</feature>
<dbReference type="OrthoDB" id="1058301at2759"/>
<dbReference type="PANTHER" id="PTHR46211">
    <property type="entry name" value="GLYCEROPHOSPHORYL DIESTER PHOSPHODIESTERASE"/>
    <property type="match status" value="1"/>
</dbReference>
<evidence type="ECO:0000256" key="3">
    <source>
        <dbReference type="ARBA" id="ARBA00047512"/>
    </source>
</evidence>
<dbReference type="EMBL" id="BNCP01000022">
    <property type="protein sequence ID" value="GIL81860.1"/>
    <property type="molecule type" value="Genomic_DNA"/>
</dbReference>
<dbReference type="EC" id="3.1.4.46" evidence="1"/>
<dbReference type="Pfam" id="PF03009">
    <property type="entry name" value="GDPD"/>
    <property type="match status" value="1"/>
</dbReference>
<evidence type="ECO:0000313" key="8">
    <source>
        <dbReference type="Proteomes" id="UP000722791"/>
    </source>
</evidence>
<evidence type="ECO:0000259" key="5">
    <source>
        <dbReference type="PROSITE" id="PS51704"/>
    </source>
</evidence>